<reference evidence="3 4" key="1">
    <citation type="journal article" date="2018" name="PLoS Pathog.">
        <title>Evolution of structural diversity of trichothecenes, a family of toxins produced by plant pathogenic and entomopathogenic fungi.</title>
        <authorList>
            <person name="Proctor R.H."/>
            <person name="McCormick S.P."/>
            <person name="Kim H.S."/>
            <person name="Cardoza R.E."/>
            <person name="Stanley A.M."/>
            <person name="Lindo L."/>
            <person name="Kelly A."/>
            <person name="Brown D.W."/>
            <person name="Lee T."/>
            <person name="Vaughan M.M."/>
            <person name="Alexander N.J."/>
            <person name="Busman M."/>
            <person name="Gutierrez S."/>
        </authorList>
    </citation>
    <scope>NUCLEOTIDE SEQUENCE [LARGE SCALE GENOMIC DNA]</scope>
    <source>
        <strain evidence="3 4">NRRL 3299</strain>
    </source>
</reference>
<comment type="caution">
    <text evidence="3">The sequence shown here is derived from an EMBL/GenBank/DDBJ whole genome shotgun (WGS) entry which is preliminary data.</text>
</comment>
<evidence type="ECO:0000259" key="2">
    <source>
        <dbReference type="Pfam" id="PF17100"/>
    </source>
</evidence>
<dbReference type="AlphaFoldDB" id="A0A395S1J7"/>
<proteinExistence type="predicted"/>
<feature type="domain" description="NWD NACHT-NTPase N-terminal" evidence="2">
    <location>
        <begin position="62"/>
        <end position="271"/>
    </location>
</feature>
<dbReference type="InterPro" id="IPR031359">
    <property type="entry name" value="NACHT_N"/>
</dbReference>
<dbReference type="STRING" id="5514.A0A395S1J7"/>
<feature type="compositionally biased region" description="Polar residues" evidence="1">
    <location>
        <begin position="27"/>
        <end position="49"/>
    </location>
</feature>
<feature type="region of interest" description="Disordered" evidence="1">
    <location>
        <begin position="10"/>
        <end position="49"/>
    </location>
</feature>
<protein>
    <submittedName>
        <fullName evidence="3">Nacht and wd domain</fullName>
    </submittedName>
</protein>
<sequence length="276" mass="31812">MCLGSFKFWKKRQKEPSSHPRPDPVPQTASPEPNVASSTVIASAPSQSSLDLAQSRKIKLQEKLWNQAYNELQEKEPDLVKAYEGLLSSRPGYQDNPQIIAMSPQEKWDQMRKTAEDGLNRTQRSADVQEKINSFFDMATPVKGMIDRIMPVVPQAQVPWLAVSLTFEIFSKPFREPGINRTGLLYVTTKIQEYMSLSDYIVDEGGLQSDIHYKLERDTVDLYRKLLFYQMKSIYCFHKHEPKRFVRNAFLVDDWSGQLKDIKATEALVWGDVEKF</sequence>
<evidence type="ECO:0000313" key="4">
    <source>
        <dbReference type="Proteomes" id="UP000266152"/>
    </source>
</evidence>
<dbReference type="EMBL" id="PXOF01000094">
    <property type="protein sequence ID" value="RGP66280.1"/>
    <property type="molecule type" value="Genomic_DNA"/>
</dbReference>
<name>A0A395S1J7_FUSSP</name>
<accession>A0A395S1J7</accession>
<dbReference type="Pfam" id="PF17100">
    <property type="entry name" value="NACHT_N"/>
    <property type="match status" value="1"/>
</dbReference>
<gene>
    <name evidence="3" type="ORF">FSPOR_6658</name>
</gene>
<dbReference type="Proteomes" id="UP000266152">
    <property type="component" value="Unassembled WGS sequence"/>
</dbReference>
<keyword evidence="4" id="KW-1185">Reference proteome</keyword>
<evidence type="ECO:0000313" key="3">
    <source>
        <dbReference type="EMBL" id="RGP66280.1"/>
    </source>
</evidence>
<evidence type="ECO:0000256" key="1">
    <source>
        <dbReference type="SAM" id="MobiDB-lite"/>
    </source>
</evidence>
<organism evidence="3 4">
    <name type="scientific">Fusarium sporotrichioides</name>
    <dbReference type="NCBI Taxonomy" id="5514"/>
    <lineage>
        <taxon>Eukaryota</taxon>
        <taxon>Fungi</taxon>
        <taxon>Dikarya</taxon>
        <taxon>Ascomycota</taxon>
        <taxon>Pezizomycotina</taxon>
        <taxon>Sordariomycetes</taxon>
        <taxon>Hypocreomycetidae</taxon>
        <taxon>Hypocreales</taxon>
        <taxon>Nectriaceae</taxon>
        <taxon>Fusarium</taxon>
    </lineage>
</organism>